<keyword evidence="3" id="KW-0862">Zinc</keyword>
<keyword evidence="4" id="KW-0456">Lyase</keyword>
<gene>
    <name evidence="6" type="ORF">CFIO01_07175</name>
</gene>
<dbReference type="GO" id="GO:0016846">
    <property type="term" value="F:carbon-sulfur lyase activity"/>
    <property type="evidence" value="ECO:0007669"/>
    <property type="project" value="InterPro"/>
</dbReference>
<keyword evidence="7" id="KW-1185">Reference proteome</keyword>
<dbReference type="Gene3D" id="3.90.1590.10">
    <property type="entry name" value="glutathione-dependent formaldehyde- activating enzyme (gfa)"/>
    <property type="match status" value="1"/>
</dbReference>
<dbReference type="InterPro" id="IPR011057">
    <property type="entry name" value="Mss4-like_sf"/>
</dbReference>
<dbReference type="PANTHER" id="PTHR33337">
    <property type="entry name" value="GFA DOMAIN-CONTAINING PROTEIN"/>
    <property type="match status" value="1"/>
</dbReference>
<evidence type="ECO:0000256" key="1">
    <source>
        <dbReference type="ARBA" id="ARBA00005495"/>
    </source>
</evidence>
<dbReference type="PROSITE" id="PS51891">
    <property type="entry name" value="CENP_V_GFA"/>
    <property type="match status" value="1"/>
</dbReference>
<comment type="similarity">
    <text evidence="1">Belongs to the Gfa family.</text>
</comment>
<evidence type="ECO:0000256" key="4">
    <source>
        <dbReference type="ARBA" id="ARBA00023239"/>
    </source>
</evidence>
<feature type="domain" description="CENP-V/GFA" evidence="5">
    <location>
        <begin position="4"/>
        <end position="115"/>
    </location>
</feature>
<accession>A0A010RYN8</accession>
<dbReference type="HOGENOM" id="CLU_055491_3_3_1"/>
<dbReference type="SUPFAM" id="SSF51316">
    <property type="entry name" value="Mss4-like"/>
    <property type="match status" value="1"/>
</dbReference>
<evidence type="ECO:0000313" key="6">
    <source>
        <dbReference type="EMBL" id="EXF85766.1"/>
    </source>
</evidence>
<comment type="caution">
    <text evidence="6">The sequence shown here is derived from an EMBL/GenBank/DDBJ whole genome shotgun (WGS) entry which is preliminary data.</text>
</comment>
<organism evidence="6 7">
    <name type="scientific">Colletotrichum fioriniae PJ7</name>
    <dbReference type="NCBI Taxonomy" id="1445577"/>
    <lineage>
        <taxon>Eukaryota</taxon>
        <taxon>Fungi</taxon>
        <taxon>Dikarya</taxon>
        <taxon>Ascomycota</taxon>
        <taxon>Pezizomycotina</taxon>
        <taxon>Sordariomycetes</taxon>
        <taxon>Hypocreomycetidae</taxon>
        <taxon>Glomerellales</taxon>
        <taxon>Glomerellaceae</taxon>
        <taxon>Colletotrichum</taxon>
        <taxon>Colletotrichum acutatum species complex</taxon>
    </lineage>
</organism>
<dbReference type="STRING" id="1445577.A0A010RYN8"/>
<evidence type="ECO:0000313" key="7">
    <source>
        <dbReference type="Proteomes" id="UP000020467"/>
    </source>
</evidence>
<evidence type="ECO:0000259" key="5">
    <source>
        <dbReference type="PROSITE" id="PS51891"/>
    </source>
</evidence>
<proteinExistence type="inferred from homology"/>
<name>A0A010RYN8_9PEZI</name>
<dbReference type="PANTHER" id="PTHR33337:SF40">
    <property type="entry name" value="CENP-V_GFA DOMAIN-CONTAINING PROTEIN-RELATED"/>
    <property type="match status" value="1"/>
</dbReference>
<dbReference type="AlphaFoldDB" id="A0A010RYN8"/>
<keyword evidence="2" id="KW-0479">Metal-binding</keyword>
<evidence type="ECO:0000256" key="3">
    <source>
        <dbReference type="ARBA" id="ARBA00022833"/>
    </source>
</evidence>
<dbReference type="EMBL" id="JARH01000070">
    <property type="protein sequence ID" value="EXF85766.1"/>
    <property type="molecule type" value="Genomic_DNA"/>
</dbReference>
<protein>
    <recommendedName>
        <fullName evidence="5">CENP-V/GFA domain-containing protein</fullName>
    </recommendedName>
</protein>
<dbReference type="eggNOG" id="ENOG502SA0M">
    <property type="taxonomic scope" value="Eukaryota"/>
</dbReference>
<sequence length="122" mass="13324">MAPYQGHCNCGSVKVTVNKKPDNIVICHCSNCKRAGGPFSMNLFVDDGEWEIDDSQNTLKEYQDSNTDSGNTIQRCFCGKCGSPVKTTTKAIPGKALIKASLFDDIPTKKSEVYGQKAINWA</sequence>
<dbReference type="OrthoDB" id="9985472at2759"/>
<reference evidence="6 7" key="1">
    <citation type="submission" date="2014-02" db="EMBL/GenBank/DDBJ databases">
        <title>The genome sequence of Colletotrichum fioriniae PJ7.</title>
        <authorList>
            <person name="Baroncelli R."/>
            <person name="Thon M.R."/>
        </authorList>
    </citation>
    <scope>NUCLEOTIDE SEQUENCE [LARGE SCALE GENOMIC DNA]</scope>
    <source>
        <strain evidence="6 7">PJ7</strain>
    </source>
</reference>
<dbReference type="KEGG" id="cfj:CFIO01_07175"/>
<dbReference type="Proteomes" id="UP000020467">
    <property type="component" value="Unassembled WGS sequence"/>
</dbReference>
<evidence type="ECO:0000256" key="2">
    <source>
        <dbReference type="ARBA" id="ARBA00022723"/>
    </source>
</evidence>
<dbReference type="Pfam" id="PF04828">
    <property type="entry name" value="GFA"/>
    <property type="match status" value="1"/>
</dbReference>
<dbReference type="InterPro" id="IPR006913">
    <property type="entry name" value="CENP-V/GFA"/>
</dbReference>
<dbReference type="GO" id="GO:0046872">
    <property type="term" value="F:metal ion binding"/>
    <property type="evidence" value="ECO:0007669"/>
    <property type="project" value="UniProtKB-KW"/>
</dbReference>